<dbReference type="Gene3D" id="1.20.58.2220">
    <property type="entry name" value="Formin, FH2 domain"/>
    <property type="match status" value="1"/>
</dbReference>
<dbReference type="PROSITE" id="PS51444">
    <property type="entry name" value="FH2"/>
    <property type="match status" value="1"/>
</dbReference>
<dbReference type="GO" id="GO:0003779">
    <property type="term" value="F:actin binding"/>
    <property type="evidence" value="ECO:0007669"/>
    <property type="project" value="InterPro"/>
</dbReference>
<evidence type="ECO:0000313" key="4">
    <source>
        <dbReference type="EMBL" id="MXV00787.1"/>
    </source>
</evidence>
<dbReference type="PROSITE" id="PS51232">
    <property type="entry name" value="GBD_FH3"/>
    <property type="match status" value="1"/>
</dbReference>
<feature type="compositionally biased region" description="Pro residues" evidence="1">
    <location>
        <begin position="461"/>
        <end position="472"/>
    </location>
</feature>
<feature type="compositionally biased region" description="Polar residues" evidence="1">
    <location>
        <begin position="418"/>
        <end position="430"/>
    </location>
</feature>
<dbReference type="Pfam" id="PF06371">
    <property type="entry name" value="Drf_GBD"/>
    <property type="match status" value="1"/>
</dbReference>
<evidence type="ECO:0000256" key="1">
    <source>
        <dbReference type="SAM" id="MobiDB-lite"/>
    </source>
</evidence>
<dbReference type="SMART" id="SM01140">
    <property type="entry name" value="Drf_GBD"/>
    <property type="match status" value="1"/>
</dbReference>
<dbReference type="GO" id="GO:0030036">
    <property type="term" value="P:actin cytoskeleton organization"/>
    <property type="evidence" value="ECO:0007669"/>
    <property type="project" value="InterPro"/>
</dbReference>
<name>A0A6B0VG82_IXORI</name>
<sequence length="927" mass="103086">MSSRWQSLAHRLSLGTGAEPESVVSLLRHGGASQVAGARRSLTGASLPWIERFLSLGGLEALFGVLERSGSASLRDTLVQVHCVDCLRAVMNARAGLDFIVREPRYTRKLAHALSSPNRVVRKQVLELLSAIVVYAPGGHHLALDALEHVRTSLGKAHRFSVLIEELSHPEVLPYAATVLAFINCVIVSTDHFHERLRLRNELLGLGLLELVSPLRDAGDDELFIQCHVFETTRQADDEHARSLGLAATGHAEVFAALLDKVYGRPESISFLRLLHNLDQLDPDDVTSRLAWDLLERLSEQLARGPVLPLYHDVVDRLSDDMERRHTEDSAGDDAERPAPRVKLNIFKLIGQVSGLSRTRSFRVGKSAFREPKSQPTSPAGNRRRASEQADCQPQRSPNSTSVTRQSAGRDVAGCSAPRSTQLTRSSALRAQQEAVLQGSLHDGLGAPAKTSPTAQVAPATGPPPPPPPPMPSSHGDCATVQEVVTKTEAPTLAATPFHTLPRPRQKMKTLNWTKVPDTLVCGGKSIWSDVTKEAQQEHVESKLNYKQVEELFCQKVADKQAADPAKKKREPALLSLLDGKRSLNVCIFLKQFKSGPEEIVAMIRACKSKEIGAERLRMLHKVLPEPDELSMLRSYTGERSKLGVAEQFFLLLGELKGYAVYVDGLLQMEEFGPNVDALRPQLDNYIGVCKEILSNRNLKEFLKLILITGNFINSGSYAGNALGFRLSTLPQLLETRSNKPRMTLLHYLVEIAEQEQAHMLEFTDDLRHLAQCSRLSLEGMRSELKQLSTGIEKLERQLTHGDADFRRHFGSFVQRAQGQLRELSASLDQIGQLSSRLAEHFCEDENRFSVEECLHIFNNFCEKVKLAQKENEERRRNEERAERLKSSRTAGKTGGPPAEPKAQQSFQLLMQLLQRNDTRRSRLPPL</sequence>
<dbReference type="EMBL" id="GIFC01018703">
    <property type="protein sequence ID" value="MXV00787.1"/>
    <property type="molecule type" value="Transcribed_RNA"/>
</dbReference>
<evidence type="ECO:0000259" key="2">
    <source>
        <dbReference type="PROSITE" id="PS51232"/>
    </source>
</evidence>
<dbReference type="GO" id="GO:0031267">
    <property type="term" value="F:small GTPase binding"/>
    <property type="evidence" value="ECO:0007669"/>
    <property type="project" value="InterPro"/>
</dbReference>
<dbReference type="AlphaFoldDB" id="A0A6B0VG82"/>
<dbReference type="Pfam" id="PF02181">
    <property type="entry name" value="FH2"/>
    <property type="match status" value="1"/>
</dbReference>
<dbReference type="InterPro" id="IPR014768">
    <property type="entry name" value="GBD/FH3_dom"/>
</dbReference>
<dbReference type="InterPro" id="IPR010473">
    <property type="entry name" value="GTPase-bd"/>
</dbReference>
<organism evidence="4">
    <name type="scientific">Ixodes ricinus</name>
    <name type="common">Common tick</name>
    <name type="synonym">Acarus ricinus</name>
    <dbReference type="NCBI Taxonomy" id="34613"/>
    <lineage>
        <taxon>Eukaryota</taxon>
        <taxon>Metazoa</taxon>
        <taxon>Ecdysozoa</taxon>
        <taxon>Arthropoda</taxon>
        <taxon>Chelicerata</taxon>
        <taxon>Arachnida</taxon>
        <taxon>Acari</taxon>
        <taxon>Parasitiformes</taxon>
        <taxon>Ixodida</taxon>
        <taxon>Ixodoidea</taxon>
        <taxon>Ixodidae</taxon>
        <taxon>Ixodinae</taxon>
        <taxon>Ixodes</taxon>
    </lineage>
</organism>
<reference evidence="4" key="1">
    <citation type="submission" date="2019-12" db="EMBL/GenBank/DDBJ databases">
        <title>An insight into the sialome of adult female Ixodes ricinus ticks feeding for 6 days.</title>
        <authorList>
            <person name="Perner J."/>
            <person name="Ribeiro J.M.C."/>
        </authorList>
    </citation>
    <scope>NUCLEOTIDE SEQUENCE</scope>
    <source>
        <strain evidence="4">Semi-engorged</strain>
        <tissue evidence="4">Salivary glands</tissue>
    </source>
</reference>
<dbReference type="SMART" id="SM01139">
    <property type="entry name" value="Drf_FH3"/>
    <property type="match status" value="1"/>
</dbReference>
<accession>A0A6B0VG82</accession>
<feature type="compositionally biased region" description="Basic and acidic residues" evidence="1">
    <location>
        <begin position="871"/>
        <end position="886"/>
    </location>
</feature>
<dbReference type="PANTHER" id="PTHR46345">
    <property type="entry name" value="INVERTED FORMIN-2"/>
    <property type="match status" value="1"/>
</dbReference>
<dbReference type="InterPro" id="IPR015425">
    <property type="entry name" value="FH2_Formin"/>
</dbReference>
<dbReference type="Pfam" id="PF06367">
    <property type="entry name" value="Drf_FH3"/>
    <property type="match status" value="1"/>
</dbReference>
<dbReference type="InterPro" id="IPR010472">
    <property type="entry name" value="FH3_dom"/>
</dbReference>
<evidence type="ECO:0000259" key="3">
    <source>
        <dbReference type="PROSITE" id="PS51444"/>
    </source>
</evidence>
<dbReference type="SMART" id="SM00498">
    <property type="entry name" value="FH2"/>
    <property type="match status" value="1"/>
</dbReference>
<feature type="domain" description="GBD/FH3" evidence="2">
    <location>
        <begin position="1"/>
        <end position="310"/>
    </location>
</feature>
<dbReference type="Gene3D" id="1.25.10.10">
    <property type="entry name" value="Leucine-rich Repeat Variant"/>
    <property type="match status" value="1"/>
</dbReference>
<dbReference type="PANTHER" id="PTHR46345:SF8">
    <property type="entry name" value="FORMIN 3, ISOFORM B"/>
    <property type="match status" value="1"/>
</dbReference>
<dbReference type="SUPFAM" id="SSF48371">
    <property type="entry name" value="ARM repeat"/>
    <property type="match status" value="1"/>
</dbReference>
<feature type="region of interest" description="Disordered" evidence="1">
    <location>
        <begin position="364"/>
        <end position="477"/>
    </location>
</feature>
<dbReference type="InterPro" id="IPR016024">
    <property type="entry name" value="ARM-type_fold"/>
</dbReference>
<feature type="region of interest" description="Disordered" evidence="1">
    <location>
        <begin position="871"/>
        <end position="906"/>
    </location>
</feature>
<proteinExistence type="predicted"/>
<dbReference type="SUPFAM" id="SSF101447">
    <property type="entry name" value="Formin homology 2 domain (FH2 domain)"/>
    <property type="match status" value="1"/>
</dbReference>
<feature type="compositionally biased region" description="Polar residues" evidence="1">
    <location>
        <begin position="390"/>
        <end position="407"/>
    </location>
</feature>
<dbReference type="InterPro" id="IPR042201">
    <property type="entry name" value="FH2_Formin_sf"/>
</dbReference>
<feature type="domain" description="FH2" evidence="3">
    <location>
        <begin position="498"/>
        <end position="891"/>
    </location>
</feature>
<protein>
    <submittedName>
        <fullName evidence="4">Putative rho gtpase effector bni1</fullName>
    </submittedName>
</protein>
<dbReference type="InterPro" id="IPR011989">
    <property type="entry name" value="ARM-like"/>
</dbReference>